<organism evidence="1">
    <name type="scientific">Roseomonas mucosa</name>
    <dbReference type="NCBI Taxonomy" id="207340"/>
    <lineage>
        <taxon>Bacteria</taxon>
        <taxon>Pseudomonadati</taxon>
        <taxon>Pseudomonadota</taxon>
        <taxon>Alphaproteobacteria</taxon>
        <taxon>Acetobacterales</taxon>
        <taxon>Roseomonadaceae</taxon>
        <taxon>Roseomonas</taxon>
    </lineage>
</organism>
<name>A0A4Y1MT32_9PROT</name>
<reference evidence="1" key="1">
    <citation type="submission" date="2017-12" db="EMBL/GenBank/DDBJ databases">
        <authorList>
            <person name="Martens C."/>
            <person name="Dahlstrom E."/>
            <person name="Barbian K."/>
            <person name="Sykora L."/>
            <person name="Ricklefs S."/>
            <person name="Bruno D."/>
            <person name="Anzick I."/>
            <person name="Myles I."/>
            <person name="Datta S.K."/>
        </authorList>
    </citation>
    <scope>NUCLEOTIDE SEQUENCE</scope>
    <source>
        <strain evidence="1">AD2</strain>
    </source>
</reference>
<dbReference type="AlphaFoldDB" id="A0A4Y1MT32"/>
<gene>
    <name evidence="1" type="ORF">RADP37_04975</name>
</gene>
<accession>A0A4Y1MT32</accession>
<proteinExistence type="predicted"/>
<protein>
    <submittedName>
        <fullName evidence="1">Uncharacterized protein</fullName>
    </submittedName>
</protein>
<sequence length="40" mass="3910">MPSGACRHASPCGGPGHGCLPGHDLAGGRSGVTCPVPAWR</sequence>
<evidence type="ECO:0000313" key="1">
    <source>
        <dbReference type="EMBL" id="AWV21151.1"/>
    </source>
</evidence>
<dbReference type="EMBL" id="CP025189">
    <property type="protein sequence ID" value="AWV21151.1"/>
    <property type="molecule type" value="Genomic_DNA"/>
</dbReference>